<dbReference type="Pfam" id="PF01494">
    <property type="entry name" value="FAD_binding_3"/>
    <property type="match status" value="1"/>
</dbReference>
<dbReference type="AlphaFoldDB" id="S8DYF1"/>
<dbReference type="PRINTS" id="PR00420">
    <property type="entry name" value="RNGMNOXGNASE"/>
</dbReference>
<dbReference type="PANTHER" id="PTHR13789">
    <property type="entry name" value="MONOOXYGENASE"/>
    <property type="match status" value="1"/>
</dbReference>
<organism evidence="7 8">
    <name type="scientific">Fomitopsis schrenkii</name>
    <name type="common">Brown rot fungus</name>
    <dbReference type="NCBI Taxonomy" id="2126942"/>
    <lineage>
        <taxon>Eukaryota</taxon>
        <taxon>Fungi</taxon>
        <taxon>Dikarya</taxon>
        <taxon>Basidiomycota</taxon>
        <taxon>Agaricomycotina</taxon>
        <taxon>Agaricomycetes</taxon>
        <taxon>Polyporales</taxon>
        <taxon>Fomitopsis</taxon>
    </lineage>
</organism>
<evidence type="ECO:0000256" key="5">
    <source>
        <dbReference type="ARBA" id="ARBA00023033"/>
    </source>
</evidence>
<keyword evidence="2" id="KW-0285">Flavoprotein</keyword>
<evidence type="ECO:0000256" key="3">
    <source>
        <dbReference type="ARBA" id="ARBA00022827"/>
    </source>
</evidence>
<keyword evidence="5" id="KW-0503">Monooxygenase</keyword>
<dbReference type="PANTHER" id="PTHR13789:SF309">
    <property type="entry name" value="PUTATIVE (AFU_ORTHOLOGUE AFUA_6G14510)-RELATED"/>
    <property type="match status" value="1"/>
</dbReference>
<dbReference type="GO" id="GO:0071949">
    <property type="term" value="F:FAD binding"/>
    <property type="evidence" value="ECO:0007669"/>
    <property type="project" value="InterPro"/>
</dbReference>
<keyword evidence="4" id="KW-0560">Oxidoreductase</keyword>
<evidence type="ECO:0000313" key="8">
    <source>
        <dbReference type="Proteomes" id="UP000015241"/>
    </source>
</evidence>
<reference evidence="7 8" key="1">
    <citation type="journal article" date="2012" name="Science">
        <title>The Paleozoic origin of enzymatic lignin decomposition reconstructed from 31 fungal genomes.</title>
        <authorList>
            <person name="Floudas D."/>
            <person name="Binder M."/>
            <person name="Riley R."/>
            <person name="Barry K."/>
            <person name="Blanchette R.A."/>
            <person name="Henrissat B."/>
            <person name="Martinez A.T."/>
            <person name="Otillar R."/>
            <person name="Spatafora J.W."/>
            <person name="Yadav J.S."/>
            <person name="Aerts A."/>
            <person name="Benoit I."/>
            <person name="Boyd A."/>
            <person name="Carlson A."/>
            <person name="Copeland A."/>
            <person name="Coutinho P.M."/>
            <person name="de Vries R.P."/>
            <person name="Ferreira P."/>
            <person name="Findley K."/>
            <person name="Foster B."/>
            <person name="Gaskell J."/>
            <person name="Glotzer D."/>
            <person name="Gorecki P."/>
            <person name="Heitman J."/>
            <person name="Hesse C."/>
            <person name="Hori C."/>
            <person name="Igarashi K."/>
            <person name="Jurgens J.A."/>
            <person name="Kallen N."/>
            <person name="Kersten P."/>
            <person name="Kohler A."/>
            <person name="Kuees U."/>
            <person name="Kumar T.K.A."/>
            <person name="Kuo A."/>
            <person name="LaButti K."/>
            <person name="Larrondo L.F."/>
            <person name="Lindquist E."/>
            <person name="Ling A."/>
            <person name="Lombard V."/>
            <person name="Lucas S."/>
            <person name="Lundell T."/>
            <person name="Martin R."/>
            <person name="McLaughlin D.J."/>
            <person name="Morgenstern I."/>
            <person name="Morin E."/>
            <person name="Murat C."/>
            <person name="Nagy L.G."/>
            <person name="Nolan M."/>
            <person name="Ohm R.A."/>
            <person name="Patyshakuliyeva A."/>
            <person name="Rokas A."/>
            <person name="Ruiz-Duenas F.J."/>
            <person name="Sabat G."/>
            <person name="Salamov A."/>
            <person name="Samejima M."/>
            <person name="Schmutz J."/>
            <person name="Slot J.C."/>
            <person name="St John F."/>
            <person name="Stenlid J."/>
            <person name="Sun H."/>
            <person name="Sun S."/>
            <person name="Syed K."/>
            <person name="Tsang A."/>
            <person name="Wiebenga A."/>
            <person name="Young D."/>
            <person name="Pisabarro A."/>
            <person name="Eastwood D.C."/>
            <person name="Martin F."/>
            <person name="Cullen D."/>
            <person name="Grigoriev I.V."/>
            <person name="Hibbett D.S."/>
        </authorList>
    </citation>
    <scope>NUCLEOTIDE SEQUENCE</scope>
    <source>
        <strain evidence="8">FP-58527</strain>
    </source>
</reference>
<dbReference type="EMBL" id="KE504174">
    <property type="protein sequence ID" value="EPS97647.1"/>
    <property type="molecule type" value="Genomic_DNA"/>
</dbReference>
<keyword evidence="3" id="KW-0274">FAD</keyword>
<dbReference type="OrthoDB" id="47494at2759"/>
<evidence type="ECO:0000256" key="4">
    <source>
        <dbReference type="ARBA" id="ARBA00023002"/>
    </source>
</evidence>
<sequence>MTKTRVIIAGGGIAGPVLAILLKSKGYDPIVYEKVDALADVGLSVCMQPNGLRVLGLIPGLTDTLVGAPFERFKHCSVLQDEAAVLVDNDYPSRLPSETGYSMMGVRRPVFHHTIVEAAQAQGVPIVFGHQLVSLKQDEDGVEVTFAHGVVDRASFVIGCDGLHSTTRICLFGHEPVTFTGLTQTGGTSPTPEIQKAHRTMLNVYSNGAHLIAFPINDNETSWAITRREAEARETWKSMDEEKQAEFREGPWSDWPFGVDELIRTSGPIVKYGLYDRPELQVWHKGRVALLGDAAHPTSPHLGQGANQAFEDVYHLVRLLTKHNPSATPPSTELLETIFSDYEQLRIARTSELVRGARRQGDTVRVVSGEEACRARNQAVQAVYADKNFVGKWLDFFTHPFRMGESEI</sequence>
<dbReference type="eggNOG" id="KOG2614">
    <property type="taxonomic scope" value="Eukaryota"/>
</dbReference>
<accession>S8DYF1</accession>
<evidence type="ECO:0000256" key="2">
    <source>
        <dbReference type="ARBA" id="ARBA00022630"/>
    </source>
</evidence>
<dbReference type="Gene3D" id="3.50.50.60">
    <property type="entry name" value="FAD/NAD(P)-binding domain"/>
    <property type="match status" value="1"/>
</dbReference>
<dbReference type="InterPro" id="IPR036188">
    <property type="entry name" value="FAD/NAD-bd_sf"/>
</dbReference>
<evidence type="ECO:0000313" key="7">
    <source>
        <dbReference type="EMBL" id="EPS97647.1"/>
    </source>
</evidence>
<dbReference type="InterPro" id="IPR002938">
    <property type="entry name" value="FAD-bd"/>
</dbReference>
<dbReference type="HOGENOM" id="CLU_009665_19_5_1"/>
<evidence type="ECO:0000259" key="6">
    <source>
        <dbReference type="Pfam" id="PF01494"/>
    </source>
</evidence>
<dbReference type="InterPro" id="IPR050493">
    <property type="entry name" value="FAD-dep_Monooxygenase_BioMet"/>
</dbReference>
<dbReference type="GO" id="GO:0004497">
    <property type="term" value="F:monooxygenase activity"/>
    <property type="evidence" value="ECO:0007669"/>
    <property type="project" value="UniProtKB-KW"/>
</dbReference>
<comment type="similarity">
    <text evidence="1">Belongs to the paxM FAD-dependent monooxygenase family.</text>
</comment>
<evidence type="ECO:0000256" key="1">
    <source>
        <dbReference type="ARBA" id="ARBA00007992"/>
    </source>
</evidence>
<dbReference type="STRING" id="743788.S8DYF1"/>
<keyword evidence="8" id="KW-1185">Reference proteome</keyword>
<gene>
    <name evidence="7" type="ORF">FOMPIDRAFT_82315</name>
</gene>
<dbReference type="InParanoid" id="S8DYF1"/>
<dbReference type="Proteomes" id="UP000015241">
    <property type="component" value="Unassembled WGS sequence"/>
</dbReference>
<feature type="domain" description="FAD-binding" evidence="6">
    <location>
        <begin position="3"/>
        <end position="323"/>
    </location>
</feature>
<name>S8DYF1_FOMSC</name>
<dbReference type="SUPFAM" id="SSF51905">
    <property type="entry name" value="FAD/NAD(P)-binding domain"/>
    <property type="match status" value="1"/>
</dbReference>
<proteinExistence type="inferred from homology"/>
<protein>
    <submittedName>
        <fullName evidence="7">FAD/NAD-binding domain-containing protein</fullName>
    </submittedName>
</protein>